<evidence type="ECO:0000313" key="1">
    <source>
        <dbReference type="EMBL" id="ELU13281.1"/>
    </source>
</evidence>
<dbReference type="EMBL" id="AMQN01005176">
    <property type="status" value="NOT_ANNOTATED_CDS"/>
    <property type="molecule type" value="Genomic_DNA"/>
</dbReference>
<dbReference type="Gene3D" id="3.10.450.50">
    <property type="match status" value="1"/>
</dbReference>
<organism evidence="1">
    <name type="scientific">Capitella teleta</name>
    <name type="common">Polychaete worm</name>
    <dbReference type="NCBI Taxonomy" id="283909"/>
    <lineage>
        <taxon>Eukaryota</taxon>
        <taxon>Metazoa</taxon>
        <taxon>Spiralia</taxon>
        <taxon>Lophotrochozoa</taxon>
        <taxon>Annelida</taxon>
        <taxon>Polychaeta</taxon>
        <taxon>Sedentaria</taxon>
        <taxon>Scolecida</taxon>
        <taxon>Capitellidae</taxon>
        <taxon>Capitella</taxon>
    </lineage>
</organism>
<evidence type="ECO:0000313" key="2">
    <source>
        <dbReference type="EnsemblMetazoa" id="CapteP217909"/>
    </source>
</evidence>
<dbReference type="InterPro" id="IPR032710">
    <property type="entry name" value="NTF2-like_dom_sf"/>
</dbReference>
<dbReference type="SUPFAM" id="SSF54427">
    <property type="entry name" value="NTF2-like"/>
    <property type="match status" value="1"/>
</dbReference>
<reference evidence="1 3" key="2">
    <citation type="journal article" date="2013" name="Nature">
        <title>Insights into bilaterian evolution from three spiralian genomes.</title>
        <authorList>
            <person name="Simakov O."/>
            <person name="Marletaz F."/>
            <person name="Cho S.J."/>
            <person name="Edsinger-Gonzales E."/>
            <person name="Havlak P."/>
            <person name="Hellsten U."/>
            <person name="Kuo D.H."/>
            <person name="Larsson T."/>
            <person name="Lv J."/>
            <person name="Arendt D."/>
            <person name="Savage R."/>
            <person name="Osoegawa K."/>
            <person name="de Jong P."/>
            <person name="Grimwood J."/>
            <person name="Chapman J.A."/>
            <person name="Shapiro H."/>
            <person name="Aerts A."/>
            <person name="Otillar R.P."/>
            <person name="Terry A.Y."/>
            <person name="Boore J.L."/>
            <person name="Grigoriev I.V."/>
            <person name="Lindberg D.R."/>
            <person name="Seaver E.C."/>
            <person name="Weisblat D.A."/>
            <person name="Putnam N.H."/>
            <person name="Rokhsar D.S."/>
        </authorList>
    </citation>
    <scope>NUCLEOTIDE SEQUENCE</scope>
    <source>
        <strain evidence="1 3">I ESC-2004</strain>
    </source>
</reference>
<sequence length="129" mass="15197">MEDEEKEALRKRFVKYINQFSTPSFSGLNELYTVDARYMPPDADKTIGREAIKEAHKNKQSRVNILRFYFDLLEVQVPVPGQFGFTSSISAAIDPYGRCPGKYKDLILWKKINGEWYIYRHMYNNRPVH</sequence>
<reference evidence="3" key="1">
    <citation type="submission" date="2012-12" db="EMBL/GenBank/DDBJ databases">
        <authorList>
            <person name="Hellsten U."/>
            <person name="Grimwood J."/>
            <person name="Chapman J.A."/>
            <person name="Shapiro H."/>
            <person name="Aerts A."/>
            <person name="Otillar R.P."/>
            <person name="Terry A.Y."/>
            <person name="Boore J.L."/>
            <person name="Simakov O."/>
            <person name="Marletaz F."/>
            <person name="Cho S.-J."/>
            <person name="Edsinger-Gonzales E."/>
            <person name="Havlak P."/>
            <person name="Kuo D.-H."/>
            <person name="Larsson T."/>
            <person name="Lv J."/>
            <person name="Arendt D."/>
            <person name="Savage R."/>
            <person name="Osoegawa K."/>
            <person name="de Jong P."/>
            <person name="Lindberg D.R."/>
            <person name="Seaver E.C."/>
            <person name="Weisblat D.A."/>
            <person name="Putnam N.H."/>
            <person name="Grigoriev I.V."/>
            <person name="Rokhsar D.S."/>
        </authorList>
    </citation>
    <scope>NUCLEOTIDE SEQUENCE</scope>
    <source>
        <strain evidence="3">I ESC-2004</strain>
    </source>
</reference>
<dbReference type="EMBL" id="KB295343">
    <property type="protein sequence ID" value="ELU13281.1"/>
    <property type="molecule type" value="Genomic_DNA"/>
</dbReference>
<gene>
    <name evidence="1" type="ORF">CAPTEDRAFT_217909</name>
</gene>
<name>R7VAC5_CAPTE</name>
<dbReference type="AlphaFoldDB" id="R7VAC5"/>
<accession>R7VAC5</accession>
<keyword evidence="3" id="KW-1185">Reference proteome</keyword>
<reference evidence="2" key="3">
    <citation type="submission" date="2015-06" db="UniProtKB">
        <authorList>
            <consortium name="EnsemblMetazoa"/>
        </authorList>
    </citation>
    <scope>IDENTIFICATION</scope>
</reference>
<protein>
    <submittedName>
        <fullName evidence="1 2">Uncharacterized protein</fullName>
    </submittedName>
</protein>
<dbReference type="Proteomes" id="UP000014760">
    <property type="component" value="Unassembled WGS sequence"/>
</dbReference>
<dbReference type="EnsemblMetazoa" id="CapteT217909">
    <property type="protein sequence ID" value="CapteP217909"/>
    <property type="gene ID" value="CapteG217909"/>
</dbReference>
<dbReference type="HOGENOM" id="CLU_117712_0_0_1"/>
<proteinExistence type="predicted"/>
<evidence type="ECO:0000313" key="3">
    <source>
        <dbReference type="Proteomes" id="UP000014760"/>
    </source>
</evidence>